<evidence type="ECO:0000313" key="1">
    <source>
        <dbReference type="EMBL" id="CAH1173972.1"/>
    </source>
</evidence>
<accession>A0A9P0DM05</accession>
<dbReference type="InterPro" id="IPR053084">
    <property type="entry name" value="AKAP"/>
</dbReference>
<reference evidence="1" key="2">
    <citation type="submission" date="2022-10" db="EMBL/GenBank/DDBJ databases">
        <authorList>
            <consortium name="ENA_rothamsted_submissions"/>
            <consortium name="culmorum"/>
            <person name="King R."/>
        </authorList>
    </citation>
    <scope>NUCLEOTIDE SEQUENCE</scope>
</reference>
<evidence type="ECO:0000313" key="2">
    <source>
        <dbReference type="Proteomes" id="UP001153737"/>
    </source>
</evidence>
<dbReference type="GO" id="GO:0005952">
    <property type="term" value="C:cAMP-dependent protein kinase complex"/>
    <property type="evidence" value="ECO:0007669"/>
    <property type="project" value="TreeGrafter"/>
</dbReference>
<dbReference type="OrthoDB" id="2148342at2759"/>
<dbReference type="EMBL" id="OU896712">
    <property type="protein sequence ID" value="CAH1173972.1"/>
    <property type="molecule type" value="Genomic_DNA"/>
</dbReference>
<dbReference type="Proteomes" id="UP001153737">
    <property type="component" value="Chromosome 6"/>
</dbReference>
<dbReference type="PANTHER" id="PTHR35075">
    <property type="entry name" value="A-KINASE ANCHOR PROTEIN 14"/>
    <property type="match status" value="1"/>
</dbReference>
<dbReference type="GO" id="GO:0034237">
    <property type="term" value="F:protein kinase A regulatory subunit binding"/>
    <property type="evidence" value="ECO:0007669"/>
    <property type="project" value="TreeGrafter"/>
</dbReference>
<keyword evidence="2" id="KW-1185">Reference proteome</keyword>
<protein>
    <submittedName>
        <fullName evidence="1">Uncharacterized protein</fullName>
    </submittedName>
</protein>
<dbReference type="InterPro" id="IPR025663">
    <property type="entry name" value="AKAP_28"/>
</dbReference>
<dbReference type="Pfam" id="PF14469">
    <property type="entry name" value="AKAP28"/>
    <property type="match status" value="1"/>
</dbReference>
<organism evidence="1 2">
    <name type="scientific">Phaedon cochleariae</name>
    <name type="common">Mustard beetle</name>
    <dbReference type="NCBI Taxonomy" id="80249"/>
    <lineage>
        <taxon>Eukaryota</taxon>
        <taxon>Metazoa</taxon>
        <taxon>Ecdysozoa</taxon>
        <taxon>Arthropoda</taxon>
        <taxon>Hexapoda</taxon>
        <taxon>Insecta</taxon>
        <taxon>Pterygota</taxon>
        <taxon>Neoptera</taxon>
        <taxon>Endopterygota</taxon>
        <taxon>Coleoptera</taxon>
        <taxon>Polyphaga</taxon>
        <taxon>Cucujiformia</taxon>
        <taxon>Chrysomeloidea</taxon>
        <taxon>Chrysomelidae</taxon>
        <taxon>Chrysomelinae</taxon>
        <taxon>Chrysomelini</taxon>
        <taxon>Phaedon</taxon>
    </lineage>
</organism>
<reference evidence="1" key="1">
    <citation type="submission" date="2022-01" db="EMBL/GenBank/DDBJ databases">
        <authorList>
            <person name="King R."/>
        </authorList>
    </citation>
    <scope>NUCLEOTIDE SEQUENCE</scope>
</reference>
<name>A0A9P0DM05_PHACE</name>
<dbReference type="PANTHER" id="PTHR35075:SF1">
    <property type="entry name" value="A-KINASE ANCHOR PROTEIN 14"/>
    <property type="match status" value="1"/>
</dbReference>
<sequence>MKDACHSDIFSLHFSVTLVFYQNMIESQEYFKAISNIINISGVDKCSINPEASLSIVKCIGRDTVVKELIPAYHSRESVDYEPRKESSICFSYIDIDGKVVHRRVKPPQNCEYFLDYEDFTHIFVDDILQTAAEILVNKYGKYVTVNTRNPSTVKNIVSWPAVNDFTVNLGTTKLKEYIDFTSDVNENWLYAVNLIAEQSNQVSDFYKYEAKFAIPTKCYPIAQATVSIFFTYEVSRVKPKHCPVDVTYQIEGSRSILVPGRHIITENMLFRVVDAKIAFFKTVKY</sequence>
<proteinExistence type="predicted"/>
<gene>
    <name evidence="1" type="ORF">PHAECO_LOCUS9818</name>
</gene>
<dbReference type="AlphaFoldDB" id="A0A9P0DM05"/>